<dbReference type="EMBL" id="JAHRIO010075210">
    <property type="protein sequence ID" value="MEQ2183293.1"/>
    <property type="molecule type" value="Genomic_DNA"/>
</dbReference>
<accession>A0ABV0PIP0</accession>
<sequence>TGPPPPSWVQDNRPVEGLQHTAPKSNKGQMDLAQERRSSPRAAIRPAIIHKESLATVLTKTINQSIKDSIFTAALNKSIVTPIFKSGDKQHISNYWPNTILPISNLRNLWE</sequence>
<name>A0ABV0PIP0_9TELE</name>
<reference evidence="2 3" key="1">
    <citation type="submission" date="2021-06" db="EMBL/GenBank/DDBJ databases">
        <authorList>
            <person name="Palmer J.M."/>
        </authorList>
    </citation>
    <scope>NUCLEOTIDE SEQUENCE [LARGE SCALE GENOMIC DNA]</scope>
    <source>
        <strain evidence="2 3">GA_2019</strain>
        <tissue evidence="2">Muscle</tissue>
    </source>
</reference>
<protein>
    <submittedName>
        <fullName evidence="2">Uncharacterized protein</fullName>
    </submittedName>
</protein>
<keyword evidence="3" id="KW-1185">Reference proteome</keyword>
<gene>
    <name evidence="2" type="ORF">GOODEAATRI_031274</name>
</gene>
<evidence type="ECO:0000313" key="3">
    <source>
        <dbReference type="Proteomes" id="UP001476798"/>
    </source>
</evidence>
<feature type="non-terminal residue" evidence="2">
    <location>
        <position position="1"/>
    </location>
</feature>
<comment type="caution">
    <text evidence="2">The sequence shown here is derived from an EMBL/GenBank/DDBJ whole genome shotgun (WGS) entry which is preliminary data.</text>
</comment>
<organism evidence="2 3">
    <name type="scientific">Goodea atripinnis</name>
    <dbReference type="NCBI Taxonomy" id="208336"/>
    <lineage>
        <taxon>Eukaryota</taxon>
        <taxon>Metazoa</taxon>
        <taxon>Chordata</taxon>
        <taxon>Craniata</taxon>
        <taxon>Vertebrata</taxon>
        <taxon>Euteleostomi</taxon>
        <taxon>Actinopterygii</taxon>
        <taxon>Neopterygii</taxon>
        <taxon>Teleostei</taxon>
        <taxon>Neoteleostei</taxon>
        <taxon>Acanthomorphata</taxon>
        <taxon>Ovalentaria</taxon>
        <taxon>Atherinomorphae</taxon>
        <taxon>Cyprinodontiformes</taxon>
        <taxon>Goodeidae</taxon>
        <taxon>Goodea</taxon>
    </lineage>
</organism>
<evidence type="ECO:0000256" key="1">
    <source>
        <dbReference type="SAM" id="MobiDB-lite"/>
    </source>
</evidence>
<feature type="region of interest" description="Disordered" evidence="1">
    <location>
        <begin position="1"/>
        <end position="40"/>
    </location>
</feature>
<proteinExistence type="predicted"/>
<evidence type="ECO:0000313" key="2">
    <source>
        <dbReference type="EMBL" id="MEQ2183293.1"/>
    </source>
</evidence>
<dbReference type="Proteomes" id="UP001476798">
    <property type="component" value="Unassembled WGS sequence"/>
</dbReference>